<evidence type="ECO:0000313" key="8">
    <source>
        <dbReference type="Proteomes" id="UP000249518"/>
    </source>
</evidence>
<dbReference type="AlphaFoldDB" id="A0A328WMV7"/>
<feature type="transmembrane region" description="Helical" evidence="5">
    <location>
        <begin position="90"/>
        <end position="111"/>
    </location>
</feature>
<feature type="domain" description="O-antigen ligase-related" evidence="6">
    <location>
        <begin position="231"/>
        <end position="379"/>
    </location>
</feature>
<comment type="subcellular location">
    <subcellularLocation>
        <location evidence="1">Membrane</location>
        <topology evidence="1">Multi-pass membrane protein</topology>
    </subcellularLocation>
</comment>
<keyword evidence="8" id="KW-1185">Reference proteome</keyword>
<evidence type="ECO:0000256" key="5">
    <source>
        <dbReference type="SAM" id="Phobius"/>
    </source>
</evidence>
<feature type="transmembrane region" description="Helical" evidence="5">
    <location>
        <begin position="28"/>
        <end position="47"/>
    </location>
</feature>
<feature type="transmembrane region" description="Helical" evidence="5">
    <location>
        <begin position="123"/>
        <end position="142"/>
    </location>
</feature>
<keyword evidence="2 5" id="KW-0812">Transmembrane</keyword>
<evidence type="ECO:0000259" key="6">
    <source>
        <dbReference type="Pfam" id="PF04932"/>
    </source>
</evidence>
<dbReference type="Pfam" id="PF04932">
    <property type="entry name" value="Wzy_C"/>
    <property type="match status" value="1"/>
</dbReference>
<reference evidence="7 8" key="1">
    <citation type="submission" date="2018-06" db="EMBL/GenBank/DDBJ databases">
        <title>Genomic Encyclopedia of Type Strains, Phase III (KMG-III): the genomes of soil and plant-associated and newly described type strains.</title>
        <authorList>
            <person name="Whitman W."/>
        </authorList>
    </citation>
    <scope>NUCLEOTIDE SEQUENCE [LARGE SCALE GENOMIC DNA]</scope>
    <source>
        <strain evidence="7 8">CGMCC 1.12504</strain>
    </source>
</reference>
<keyword evidence="4 5" id="KW-0472">Membrane</keyword>
<gene>
    <name evidence="7" type="ORF">B0I10_11618</name>
</gene>
<dbReference type="InterPro" id="IPR007016">
    <property type="entry name" value="O-antigen_ligase-rel_domated"/>
</dbReference>
<name>A0A328WMV7_9FLAO</name>
<dbReference type="PANTHER" id="PTHR37422">
    <property type="entry name" value="TEICHURONIC ACID BIOSYNTHESIS PROTEIN TUAE"/>
    <property type="match status" value="1"/>
</dbReference>
<dbReference type="InterPro" id="IPR051533">
    <property type="entry name" value="WaaL-like"/>
</dbReference>
<feature type="transmembrane region" description="Helical" evidence="5">
    <location>
        <begin position="199"/>
        <end position="217"/>
    </location>
</feature>
<feature type="transmembrane region" description="Helical" evidence="5">
    <location>
        <begin position="223"/>
        <end position="241"/>
    </location>
</feature>
<dbReference type="OrthoDB" id="1402500at2"/>
<dbReference type="EMBL" id="QLSV01000016">
    <property type="protein sequence ID" value="RAR46615.1"/>
    <property type="molecule type" value="Genomic_DNA"/>
</dbReference>
<evidence type="ECO:0000256" key="4">
    <source>
        <dbReference type="ARBA" id="ARBA00023136"/>
    </source>
</evidence>
<proteinExistence type="predicted"/>
<keyword evidence="7" id="KW-0436">Ligase</keyword>
<feature type="transmembrane region" description="Helical" evidence="5">
    <location>
        <begin position="248"/>
        <end position="281"/>
    </location>
</feature>
<dbReference type="GO" id="GO:0016020">
    <property type="term" value="C:membrane"/>
    <property type="evidence" value="ECO:0007669"/>
    <property type="project" value="UniProtKB-SubCell"/>
</dbReference>
<evidence type="ECO:0000256" key="2">
    <source>
        <dbReference type="ARBA" id="ARBA00022692"/>
    </source>
</evidence>
<organism evidence="7 8">
    <name type="scientific">Flavobacterium lacus</name>
    <dbReference type="NCBI Taxonomy" id="1353778"/>
    <lineage>
        <taxon>Bacteria</taxon>
        <taxon>Pseudomonadati</taxon>
        <taxon>Bacteroidota</taxon>
        <taxon>Flavobacteriia</taxon>
        <taxon>Flavobacteriales</taxon>
        <taxon>Flavobacteriaceae</taxon>
        <taxon>Flavobacterium</taxon>
    </lineage>
</organism>
<evidence type="ECO:0000256" key="1">
    <source>
        <dbReference type="ARBA" id="ARBA00004141"/>
    </source>
</evidence>
<dbReference type="Proteomes" id="UP000249518">
    <property type="component" value="Unassembled WGS sequence"/>
</dbReference>
<sequence length="450" mass="52211">MSIISNKESTINTLPPKANFFYVVRNNAYFMLVSLMIFSYFYNLPIIGYSVKGDNELRLYDLLGLIVLTLFYGNYKFYYYVIQKVNPLKWLYWFILWSTFTIISTLLFAIFMDKMSVFYQSVLYLYHLWIFFVTSVLLYVISFDRYKLKLFVIIVFSLSSISCIIIALQNFNLIPFLWSDNYYKGYRGFLSGTLGPNKIVTGMFSLINFIFAIGVFFNKKLNISKVFTVFVIVVNIYVLLLSGSRTSYLGLLIFILFFSFYKTSSFIFFGLIVGSLFGFLLTSNNNLYEKVEEVISGRVINKIENDEDIENANVGELYQDLGAGRDRLSINYLNYILENPEIIPFGLGFNNRTTKSFSAHNMYLNVIKELGLVGFYFYFGWLINYLLISFKKNKGEALALKGLVFSMLVTLFFGEHLYIYRPLFAILGIFLVVVNLLISSLHENETITSK</sequence>
<feature type="transmembrane region" description="Helical" evidence="5">
    <location>
        <begin position="419"/>
        <end position="438"/>
    </location>
</feature>
<dbReference type="PANTHER" id="PTHR37422:SF13">
    <property type="entry name" value="LIPOPOLYSACCHARIDE BIOSYNTHESIS PROTEIN PA4999-RELATED"/>
    <property type="match status" value="1"/>
</dbReference>
<feature type="transmembrane region" description="Helical" evidence="5">
    <location>
        <begin position="148"/>
        <end position="178"/>
    </location>
</feature>
<keyword evidence="3 5" id="KW-1133">Transmembrane helix</keyword>
<feature type="transmembrane region" description="Helical" evidence="5">
    <location>
        <begin position="59"/>
        <end position="78"/>
    </location>
</feature>
<evidence type="ECO:0000256" key="3">
    <source>
        <dbReference type="ARBA" id="ARBA00022989"/>
    </source>
</evidence>
<evidence type="ECO:0000313" key="7">
    <source>
        <dbReference type="EMBL" id="RAR46615.1"/>
    </source>
</evidence>
<dbReference type="GO" id="GO:0016874">
    <property type="term" value="F:ligase activity"/>
    <property type="evidence" value="ECO:0007669"/>
    <property type="project" value="UniProtKB-KW"/>
</dbReference>
<accession>A0A328WMV7</accession>
<feature type="transmembrane region" description="Helical" evidence="5">
    <location>
        <begin position="370"/>
        <end position="390"/>
    </location>
</feature>
<protein>
    <submittedName>
        <fullName evidence="7">O-antigen ligase-like membrane protein</fullName>
    </submittedName>
</protein>
<comment type="caution">
    <text evidence="7">The sequence shown here is derived from an EMBL/GenBank/DDBJ whole genome shotgun (WGS) entry which is preliminary data.</text>
</comment>